<proteinExistence type="predicted"/>
<feature type="compositionally biased region" description="Polar residues" evidence="1">
    <location>
        <begin position="102"/>
        <end position="113"/>
    </location>
</feature>
<dbReference type="Gene3D" id="2.20.70.10">
    <property type="match status" value="1"/>
</dbReference>
<evidence type="ECO:0000313" key="4">
    <source>
        <dbReference type="Proteomes" id="UP001465976"/>
    </source>
</evidence>
<reference evidence="3 4" key="1">
    <citation type="submission" date="2024-02" db="EMBL/GenBank/DDBJ databases">
        <title>A draft genome for the cacao thread blight pathogen Marasmius crinis-equi.</title>
        <authorList>
            <person name="Cohen S.P."/>
            <person name="Baruah I.K."/>
            <person name="Amoako-Attah I."/>
            <person name="Bukari Y."/>
            <person name="Meinhardt L.W."/>
            <person name="Bailey B.A."/>
        </authorList>
    </citation>
    <scope>NUCLEOTIDE SEQUENCE [LARGE SCALE GENOMIC DNA]</scope>
    <source>
        <strain evidence="3 4">GH-76</strain>
    </source>
</reference>
<feature type="region of interest" description="Disordered" evidence="1">
    <location>
        <begin position="94"/>
        <end position="113"/>
    </location>
</feature>
<feature type="domain" description="WW" evidence="2">
    <location>
        <begin position="18"/>
        <end position="51"/>
    </location>
</feature>
<feature type="non-terminal residue" evidence="3">
    <location>
        <position position="113"/>
    </location>
</feature>
<organism evidence="3 4">
    <name type="scientific">Marasmius crinis-equi</name>
    <dbReference type="NCBI Taxonomy" id="585013"/>
    <lineage>
        <taxon>Eukaryota</taxon>
        <taxon>Fungi</taxon>
        <taxon>Dikarya</taxon>
        <taxon>Basidiomycota</taxon>
        <taxon>Agaricomycotina</taxon>
        <taxon>Agaricomycetes</taxon>
        <taxon>Agaricomycetidae</taxon>
        <taxon>Agaricales</taxon>
        <taxon>Marasmiineae</taxon>
        <taxon>Marasmiaceae</taxon>
        <taxon>Marasmius</taxon>
    </lineage>
</organism>
<evidence type="ECO:0000313" key="3">
    <source>
        <dbReference type="EMBL" id="KAL0564027.1"/>
    </source>
</evidence>
<dbReference type="InterPro" id="IPR036020">
    <property type="entry name" value="WW_dom_sf"/>
</dbReference>
<name>A0ABR3EMA7_9AGAR</name>
<evidence type="ECO:0000256" key="1">
    <source>
        <dbReference type="SAM" id="MobiDB-lite"/>
    </source>
</evidence>
<dbReference type="SUPFAM" id="SSF51045">
    <property type="entry name" value="WW domain"/>
    <property type="match status" value="1"/>
</dbReference>
<keyword evidence="4" id="KW-1185">Reference proteome</keyword>
<dbReference type="SMART" id="SM00456">
    <property type="entry name" value="WW"/>
    <property type="match status" value="2"/>
</dbReference>
<dbReference type="CDD" id="cd00201">
    <property type="entry name" value="WW"/>
    <property type="match status" value="1"/>
</dbReference>
<dbReference type="PROSITE" id="PS50020">
    <property type="entry name" value="WW_DOMAIN_2"/>
    <property type="match status" value="1"/>
</dbReference>
<dbReference type="Pfam" id="PF00397">
    <property type="entry name" value="WW"/>
    <property type="match status" value="1"/>
</dbReference>
<dbReference type="Proteomes" id="UP001465976">
    <property type="component" value="Unassembled WGS sequence"/>
</dbReference>
<dbReference type="InterPro" id="IPR001202">
    <property type="entry name" value="WW_dom"/>
</dbReference>
<evidence type="ECO:0000259" key="2">
    <source>
        <dbReference type="PROSITE" id="PS50020"/>
    </source>
</evidence>
<sequence>MTMWANPQIGRGLSSHQSQLPLGWEERFNENGYQYFYDTITNTTALDDPRLGNELGSVLPAWQEETDSNGNHYFTDFTTRCALFLDPPKNPKPLSLAAQAGSIHTTTEATTSE</sequence>
<dbReference type="EMBL" id="JBAHYK010003042">
    <property type="protein sequence ID" value="KAL0564027.1"/>
    <property type="molecule type" value="Genomic_DNA"/>
</dbReference>
<protein>
    <recommendedName>
        <fullName evidence="2">WW domain-containing protein</fullName>
    </recommendedName>
</protein>
<gene>
    <name evidence="3" type="ORF">V5O48_018029</name>
</gene>
<comment type="caution">
    <text evidence="3">The sequence shown here is derived from an EMBL/GenBank/DDBJ whole genome shotgun (WGS) entry which is preliminary data.</text>
</comment>
<accession>A0ABR3EMA7</accession>